<dbReference type="InterPro" id="IPR003441">
    <property type="entry name" value="NAC-dom"/>
</dbReference>
<evidence type="ECO:0000256" key="1">
    <source>
        <dbReference type="ARBA" id="ARBA00004123"/>
    </source>
</evidence>
<evidence type="ECO:0000256" key="5">
    <source>
        <dbReference type="ARBA" id="ARBA00023015"/>
    </source>
</evidence>
<dbReference type="EMBL" id="JQ974961">
    <property type="protein sequence ID" value="AFN55267.2"/>
    <property type="molecule type" value="mRNA"/>
</dbReference>
<evidence type="ECO:0000256" key="3">
    <source>
        <dbReference type="ARBA" id="ARBA00022692"/>
    </source>
</evidence>
<accession>I6XH35</accession>
<keyword evidence="10" id="KW-0539">Nucleus</keyword>
<evidence type="ECO:0000256" key="7">
    <source>
        <dbReference type="ARBA" id="ARBA00023136"/>
    </source>
</evidence>
<dbReference type="Gene3D" id="2.170.150.80">
    <property type="entry name" value="NAC domain"/>
    <property type="match status" value="1"/>
</dbReference>
<dbReference type="GO" id="GO:0006355">
    <property type="term" value="P:regulation of DNA-templated transcription"/>
    <property type="evidence" value="ECO:0007669"/>
    <property type="project" value="InterPro"/>
</dbReference>
<evidence type="ECO:0000256" key="2">
    <source>
        <dbReference type="ARBA" id="ARBA00004167"/>
    </source>
</evidence>
<dbReference type="PANTHER" id="PTHR31744">
    <property type="entry name" value="PROTEIN CUP-SHAPED COTYLEDON 2-RELATED"/>
    <property type="match status" value="1"/>
</dbReference>
<evidence type="ECO:0000256" key="10">
    <source>
        <dbReference type="ARBA" id="ARBA00023242"/>
    </source>
</evidence>
<proteinExistence type="evidence at transcript level"/>
<evidence type="ECO:0000256" key="6">
    <source>
        <dbReference type="ARBA" id="ARBA00023125"/>
    </source>
</evidence>
<keyword evidence="3 11" id="KW-0812">Transmembrane</keyword>
<comment type="subcellular location">
    <subcellularLocation>
        <location evidence="2">Membrane</location>
        <topology evidence="2">Single-pass membrane protein</topology>
    </subcellularLocation>
    <subcellularLocation>
        <location evidence="1">Nucleus</location>
    </subcellularLocation>
</comment>
<reference evidence="13" key="1">
    <citation type="submission" date="2013-06" db="EMBL/GenBank/DDBJ databases">
        <authorList>
            <person name="Wang Y."/>
            <person name="Wang L."/>
            <person name="Wang C."/>
        </authorList>
    </citation>
    <scope>NUCLEOTIDE SEQUENCE</scope>
</reference>
<dbReference type="InterPro" id="IPR036093">
    <property type="entry name" value="NAC_dom_sf"/>
</dbReference>
<dbReference type="GO" id="GO:0016020">
    <property type="term" value="C:membrane"/>
    <property type="evidence" value="ECO:0007669"/>
    <property type="project" value="UniProtKB-SubCell"/>
</dbReference>
<evidence type="ECO:0000256" key="9">
    <source>
        <dbReference type="ARBA" id="ARBA00023163"/>
    </source>
</evidence>
<dbReference type="Pfam" id="PF02365">
    <property type="entry name" value="NAM"/>
    <property type="match status" value="1"/>
</dbReference>
<keyword evidence="9" id="KW-0804">Transcription</keyword>
<organism evidence="13">
    <name type="scientific">Tamarix hispida</name>
    <dbReference type="NCBI Taxonomy" id="189793"/>
    <lineage>
        <taxon>Eukaryota</taxon>
        <taxon>Viridiplantae</taxon>
        <taxon>Streptophyta</taxon>
        <taxon>Embryophyta</taxon>
        <taxon>Tracheophyta</taxon>
        <taxon>Spermatophyta</taxon>
        <taxon>Magnoliopsida</taxon>
        <taxon>eudicotyledons</taxon>
        <taxon>Gunneridae</taxon>
        <taxon>Pentapetalae</taxon>
        <taxon>Caryophyllales</taxon>
        <taxon>Tamaricaceae</taxon>
        <taxon>Tamarix</taxon>
    </lineage>
</organism>
<protein>
    <submittedName>
        <fullName evidence="13">NAC domain protein</fullName>
    </submittedName>
</protein>
<feature type="domain" description="NAC" evidence="12">
    <location>
        <begin position="13"/>
        <end position="163"/>
    </location>
</feature>
<keyword evidence="6" id="KW-0238">DNA-binding</keyword>
<keyword evidence="5" id="KW-0805">Transcription regulation</keyword>
<feature type="transmembrane region" description="Helical" evidence="11">
    <location>
        <begin position="543"/>
        <end position="562"/>
    </location>
</feature>
<gene>
    <name evidence="13" type="primary">NAC7</name>
</gene>
<dbReference type="FunFam" id="2.170.150.80:FF:000002">
    <property type="entry name" value="Nac domain-containing protein 86"/>
    <property type="match status" value="1"/>
</dbReference>
<evidence type="ECO:0000259" key="12">
    <source>
        <dbReference type="PROSITE" id="PS51005"/>
    </source>
</evidence>
<name>I6XH35_9CARY</name>
<dbReference type="GO" id="GO:0005634">
    <property type="term" value="C:nucleus"/>
    <property type="evidence" value="ECO:0007669"/>
    <property type="project" value="UniProtKB-SubCell"/>
</dbReference>
<dbReference type="AlphaFoldDB" id="I6XH35"/>
<evidence type="ECO:0000256" key="8">
    <source>
        <dbReference type="ARBA" id="ARBA00023159"/>
    </source>
</evidence>
<evidence type="ECO:0000313" key="13">
    <source>
        <dbReference type="EMBL" id="AFN55267.2"/>
    </source>
</evidence>
<sequence length="578" mass="65134">MTLPAPRRAEKVWPPGFRFHPTDEELVLYYLKRKICRRKLMLDVIGELDVYKWHPEELPGQSLLNTGDKQWYFFGPRDRKYPNGSRTNRATRHGYWKSTGNDRNITCNSRTVGMKKTLVFYMGRAPSGKRTDWVMHEYTVEENELKRCVNVHNYYVLYKVYKKSGPGPKNGEQYGAPFREEDWEDDNLPNYSDNAVHEQMNDVTCADISGVNSHVQASLGDLEEFLNQLIDEPESQEPHIGDNVRVLPQVGLSEIWNVMEESSSEFNRTELYAIHPPVVQQNGAVTRSTISQDQHYSAPEVTSVPNLSVHENVMADGFLEMDDLLSPVTTHAVSTDIHPQLVNEVVLENSISADVPKMARKQTHVADDNFLEVNDFDLVPNYDMHAVLDPQSTGEKVPENSQLVAIDQLSELDQYYDAEMFLRELGAVDSRACSHAYVGDMLSSQLPNEESVSLPSPGASSADISVVSNPVDEQNDSDQPWLSSSLWSFVESIPTTPAAAADSALVNRTFERISSFGRIRLNAIVPYSSPSDMEIKRGNRAKGFFFFSFLAALFAIVCFLFGTERSVLASYFATQASK</sequence>
<evidence type="ECO:0000256" key="11">
    <source>
        <dbReference type="SAM" id="Phobius"/>
    </source>
</evidence>
<dbReference type="GO" id="GO:0000976">
    <property type="term" value="F:transcription cis-regulatory region binding"/>
    <property type="evidence" value="ECO:0007669"/>
    <property type="project" value="UniProtKB-ARBA"/>
</dbReference>
<dbReference type="PANTHER" id="PTHR31744:SF216">
    <property type="entry name" value="NAC TRANSCRIPTION FACTOR"/>
    <property type="match status" value="1"/>
</dbReference>
<keyword evidence="8" id="KW-0010">Activator</keyword>
<dbReference type="SUPFAM" id="SSF101941">
    <property type="entry name" value="NAC domain"/>
    <property type="match status" value="1"/>
</dbReference>
<keyword evidence="7 11" id="KW-0472">Membrane</keyword>
<evidence type="ECO:0000256" key="4">
    <source>
        <dbReference type="ARBA" id="ARBA00022989"/>
    </source>
</evidence>
<dbReference type="PROSITE" id="PS51005">
    <property type="entry name" value="NAC"/>
    <property type="match status" value="1"/>
</dbReference>
<keyword evidence="4 11" id="KW-1133">Transmembrane helix</keyword>